<evidence type="ECO:0000256" key="1">
    <source>
        <dbReference type="ARBA" id="ARBA00022737"/>
    </source>
</evidence>
<feature type="region of interest" description="Disordered" evidence="3">
    <location>
        <begin position="1"/>
        <end position="113"/>
    </location>
</feature>
<dbReference type="SMART" id="SM00025">
    <property type="entry name" value="Pumilio"/>
    <property type="match status" value="4"/>
</dbReference>
<dbReference type="InterPro" id="IPR011989">
    <property type="entry name" value="ARM-like"/>
</dbReference>
<dbReference type="InterPro" id="IPR001313">
    <property type="entry name" value="Pumilio_RNA-bd_rpt"/>
</dbReference>
<dbReference type="InterPro" id="IPR040000">
    <property type="entry name" value="NOP9"/>
</dbReference>
<proteinExistence type="predicted"/>
<evidence type="ECO:0000313" key="5">
    <source>
        <dbReference type="Proteomes" id="UP001303046"/>
    </source>
</evidence>
<dbReference type="EMBL" id="JAVFWL010000004">
    <property type="protein sequence ID" value="KAK6748019.1"/>
    <property type="molecule type" value="Genomic_DNA"/>
</dbReference>
<dbReference type="Pfam" id="PF22493">
    <property type="entry name" value="PUF_NOP9"/>
    <property type="match status" value="1"/>
</dbReference>
<feature type="compositionally biased region" description="Basic and acidic residues" evidence="3">
    <location>
        <begin position="80"/>
        <end position="112"/>
    </location>
</feature>
<dbReference type="InterPro" id="IPR016024">
    <property type="entry name" value="ARM-type_fold"/>
</dbReference>
<reference evidence="4 5" key="1">
    <citation type="submission" date="2023-08" db="EMBL/GenBank/DDBJ databases">
        <title>A Necator americanus chromosomal reference genome.</title>
        <authorList>
            <person name="Ilik V."/>
            <person name="Petrzelkova K.J."/>
            <person name="Pardy F."/>
            <person name="Fuh T."/>
            <person name="Niatou-Singa F.S."/>
            <person name="Gouil Q."/>
            <person name="Baker L."/>
            <person name="Ritchie M.E."/>
            <person name="Jex A.R."/>
            <person name="Gazzola D."/>
            <person name="Li H."/>
            <person name="Toshio Fujiwara R."/>
            <person name="Zhan B."/>
            <person name="Aroian R.V."/>
            <person name="Pafco B."/>
            <person name="Schwarz E.M."/>
        </authorList>
    </citation>
    <scope>NUCLEOTIDE SEQUENCE [LARGE SCALE GENOMIC DNA]</scope>
    <source>
        <strain evidence="4 5">Aroian</strain>
        <tissue evidence="4">Whole animal</tissue>
    </source>
</reference>
<organism evidence="4 5">
    <name type="scientific">Necator americanus</name>
    <name type="common">Human hookworm</name>
    <dbReference type="NCBI Taxonomy" id="51031"/>
    <lineage>
        <taxon>Eukaryota</taxon>
        <taxon>Metazoa</taxon>
        <taxon>Ecdysozoa</taxon>
        <taxon>Nematoda</taxon>
        <taxon>Chromadorea</taxon>
        <taxon>Rhabditida</taxon>
        <taxon>Rhabditina</taxon>
        <taxon>Rhabditomorpha</taxon>
        <taxon>Strongyloidea</taxon>
        <taxon>Ancylostomatidae</taxon>
        <taxon>Bunostominae</taxon>
        <taxon>Necator</taxon>
    </lineage>
</organism>
<dbReference type="SUPFAM" id="SSF48371">
    <property type="entry name" value="ARM repeat"/>
    <property type="match status" value="1"/>
</dbReference>
<dbReference type="Gene3D" id="1.25.10.10">
    <property type="entry name" value="Leucine-rich Repeat Variant"/>
    <property type="match status" value="2"/>
</dbReference>
<accession>A0ABR1DC15</accession>
<feature type="repeat" description="Pumilio" evidence="2">
    <location>
        <begin position="513"/>
        <end position="551"/>
    </location>
</feature>
<dbReference type="PANTHER" id="PTHR13102">
    <property type="entry name" value="NUCLEOLAR PROTEIN 9"/>
    <property type="match status" value="1"/>
</dbReference>
<protein>
    <recommendedName>
        <fullName evidence="6">Nucleolar protein 9</fullName>
    </recommendedName>
</protein>
<evidence type="ECO:0000256" key="2">
    <source>
        <dbReference type="PROSITE-ProRule" id="PRU00317"/>
    </source>
</evidence>
<keyword evidence="5" id="KW-1185">Reference proteome</keyword>
<evidence type="ECO:0000313" key="4">
    <source>
        <dbReference type="EMBL" id="KAK6748019.1"/>
    </source>
</evidence>
<dbReference type="Proteomes" id="UP001303046">
    <property type="component" value="Unassembled WGS sequence"/>
</dbReference>
<evidence type="ECO:0008006" key="6">
    <source>
        <dbReference type="Google" id="ProtNLM"/>
    </source>
</evidence>
<feature type="compositionally biased region" description="Polar residues" evidence="3">
    <location>
        <begin position="36"/>
        <end position="47"/>
    </location>
</feature>
<sequence>MTRKRKVDNSGDEGEVRKPNGLGEYGYQSAPVVEASPSSGCTQQNPTFPRKGSRGDYWENEADSNHSFPTKRSRHFGGSDFRKNSGHYEGDEEMSRSRTVPETETDNSREDEGTFPSELVAYLKSIEQMKQQEGHIENIVLEKCAEECSGEEEKLLSFRDSCIIVESVFGSSQHGATLFLSGLSRMKHKRLLSLFFSGISARTIETLLYALHPVNNTQQVQLIEKFAELLCDNWKDAVGSQHSSFLIRCLARVVCGLPRKDKEKEMQLVQPKGKGSEELNTSLSRVFERITLLALDNLSSPALENVHLSLVIQDVLEADSIAKQGKSTAVVEKLLANSSESGENLRQLWQGKNSSRVWEKLVVTCREETLQSLWETVITGHVSDLASHPCANFPLQKFFASVKTLELATDVCHEATPLLSTFLSKNRWGVAEALLKCAARHEELQAPLLKELRRYFKADKVDKKLNFFYNVITLNGYNGETLNVGACNLHGCLLMEVLLSFKKTKTLTACLEALSPGDIVQLAKNNRASHVLQAVFKSPTIDENVKEKLISAFESDWGSLISDVYGSHVFETIWDCSVFNVKRRQDLMKKLVPIHNDSKFWKFAMLRCDMYLFRKDRKAWVEKMKKSVKRSKQ</sequence>
<dbReference type="PROSITE" id="PS50302">
    <property type="entry name" value="PUM"/>
    <property type="match status" value="1"/>
</dbReference>
<dbReference type="PANTHER" id="PTHR13102:SF0">
    <property type="entry name" value="NUCLEOLAR PROTEIN 9"/>
    <property type="match status" value="1"/>
</dbReference>
<comment type="caution">
    <text evidence="4">The sequence shown here is derived from an EMBL/GenBank/DDBJ whole genome shotgun (WGS) entry which is preliminary data.</text>
</comment>
<evidence type="ECO:0000256" key="3">
    <source>
        <dbReference type="SAM" id="MobiDB-lite"/>
    </source>
</evidence>
<keyword evidence="1" id="KW-0677">Repeat</keyword>
<gene>
    <name evidence="4" type="primary">Necator_chrIV.g14231</name>
    <name evidence="4" type="ORF">RB195_000937</name>
</gene>
<name>A0ABR1DC15_NECAM</name>